<evidence type="ECO:0000313" key="3">
    <source>
        <dbReference type="Proteomes" id="UP000193920"/>
    </source>
</evidence>
<sequence length="1656" mass="191980">MQIKYSKRKVLIINVRGIQIKLSPTFIDNVSKSEETSFLRKLNKNIIDGIYKYNLQKEIEKQSKRNKDTSKNINIPIIHLGKENTDEKINYINTNFNTNTNNNCNNSKLSNQKISINHSKNNLNIKNSNINLSQKNNDSYLKTENNNETKNNGDLSKSSKKNLNKLSTSTLYSIKSVKKDRLVKILIYMLDIKYIFENIIPSILSKLAINLIDIKIEVSFPEGSKIVYKQDYISFLTEKKILSVEKKFKYYDYIMFKNFEPYNSKTKFLFSEFCIKFLEVDHSFTSFSPLSEKINEGNNDFSNYDNSNFKYKEYDILRSDEKNSIIISSLLNCENAKITCNLSFQDVKWNFDGAINLLRLYIILKGIFENYIDINKKINEVKKVESKTNKQENIISKYKIIVFNNKNIKYIKNKVVRNNPLKSIKNKFNKLHNSIDKKYGSEFNNYHSYESLTNNVSNHDIFDNFNLNKFMNNEVVQIFLFYIKNTKVIFNFEILNFQIISTSYFCGTNMHSYTNNSNTSLNNEFIFNQDPQYLNVLTIGEIALKGEAFKSKSKLYNVITSITLKNTYFDIIDYNSRSIMQFLNIKSIFTKLEAIIQFFKYKQHLRYIKNINFDVEISKINVTSDFDYTVGLCQHIIFIMNNINNKHHYKYSDDPLYNINKLLMVSKSLSTENLMNSYIGNINSSNFSINDDMKPINKTTNSFKKKNNTVYNTIKILSNLNKKLSKLKIKFNFEIKDFIVNYIILSDKIHDYYYINDPELTLPNECILIQFGIKKIKAEYSNCNKIKFQNILSSSLNSLNSENKNSTNSFSTTDDNYKYVMYEEQTGLHEIQIEVYNINSTALFIDEENIVDNYIIKINKIYCEKTHNGIDLDKFSTKVIFNSFNFEKDMLYNKNEDKLLIGTNFGNLKFNFGTTKLASNILIILVDLLTNRIVQLSRLPLYKRTNSIFDNIVLLSRSSSEISSGLNECSDYEMNKSNIYFSTPELRNKENSLKVPKELGQSTSSIYTRNIASCMDGSYKNMKYGNNRKEESIFSNYMLLFDLKIRNISFSALNPDDECGFQFEIKKILFHYNNNCYVTSGGNSRKKNIIKPNSKIKNQFSFNINEIDAFYLDTIKYVKKGIVMHHFLKINDILINLVDVNSKSLSSLDVFFSLLSTSTFIIKKMIDPFLASIKKLVTQNNINNKSNSNDSSEFNKEFYNIKLDNHNIEIPIQKTESMNSISLSSKENILNNIKLIIESIQLELELPDNMKLFIYLKESSLCYINKVKYDVAKILFLLPSQINKKSNLLKVKNLSLIYNINKSNDSSMSDISGRLNARNNTDNEPLVLKVNSDSCVLSIPYLFDLSDVIDSIIHLIKAMKSVIYTVNGTVYINTPTIIEPDEIIKTLIICNMVSLQFIENDFESNLSKIYLYGTKEQKERVAREIAFEKKITDLRNIKNQSIKANIQNNNNNKETNSQSNETINENDEIHDQNSNDNNKSIKMNTNVSEKNTNSKENIITDIVNNNINANINENNNENNNESIDESEEVNYNTKIKNKNNNLEPETNTNSKLISTDSSFNTKYNNNNNAGITTSSTIAVAMNTICNTILSNENNTATKTSVTEDEDNIEAKILKASQLLKKINSNKWIKRVKEYKEENYYTSSPLWVLYQCIILKL</sequence>
<reference evidence="2 3" key="1">
    <citation type="submission" date="2016-08" db="EMBL/GenBank/DDBJ databases">
        <title>A Parts List for Fungal Cellulosomes Revealed by Comparative Genomics.</title>
        <authorList>
            <consortium name="DOE Joint Genome Institute"/>
            <person name="Haitjema C.H."/>
            <person name="Gilmore S.P."/>
            <person name="Henske J.K."/>
            <person name="Solomon K.V."/>
            <person name="De Groot R."/>
            <person name="Kuo A."/>
            <person name="Mondo S.J."/>
            <person name="Salamov A.A."/>
            <person name="Labutti K."/>
            <person name="Zhao Z."/>
            <person name="Chiniquy J."/>
            <person name="Barry K."/>
            <person name="Brewer H.M."/>
            <person name="Purvine S.O."/>
            <person name="Wright A.T."/>
            <person name="Boxma B."/>
            <person name="Van Alen T."/>
            <person name="Hackstein J.H."/>
            <person name="Baker S.E."/>
            <person name="Grigoriev I.V."/>
            <person name="O'Malley M.A."/>
        </authorList>
    </citation>
    <scope>NUCLEOTIDE SEQUENCE [LARGE SCALE GENOMIC DNA]</scope>
    <source>
        <strain evidence="2 3">G1</strain>
    </source>
</reference>
<dbReference type="Proteomes" id="UP000193920">
    <property type="component" value="Unassembled WGS sequence"/>
</dbReference>
<proteinExistence type="predicted"/>
<gene>
    <name evidence="2" type="ORF">LY90DRAFT_628383</name>
</gene>
<evidence type="ECO:0000256" key="1">
    <source>
        <dbReference type="SAM" id="MobiDB-lite"/>
    </source>
</evidence>
<feature type="region of interest" description="Disordered" evidence="1">
    <location>
        <begin position="1442"/>
        <end position="1461"/>
    </location>
</feature>
<accession>A0A1Y2F108</accession>
<dbReference type="EMBL" id="MCOG01000019">
    <property type="protein sequence ID" value="ORY77530.1"/>
    <property type="molecule type" value="Genomic_DNA"/>
</dbReference>
<feature type="region of interest" description="Disordered" evidence="1">
    <location>
        <begin position="135"/>
        <end position="159"/>
    </location>
</feature>
<feature type="compositionally biased region" description="Low complexity" evidence="1">
    <location>
        <begin position="135"/>
        <end position="156"/>
    </location>
</feature>
<organism evidence="2 3">
    <name type="scientific">Neocallimastix californiae</name>
    <dbReference type="NCBI Taxonomy" id="1754190"/>
    <lineage>
        <taxon>Eukaryota</taxon>
        <taxon>Fungi</taxon>
        <taxon>Fungi incertae sedis</taxon>
        <taxon>Chytridiomycota</taxon>
        <taxon>Chytridiomycota incertae sedis</taxon>
        <taxon>Neocallimastigomycetes</taxon>
        <taxon>Neocallimastigales</taxon>
        <taxon>Neocallimastigaceae</taxon>
        <taxon>Neocallimastix</taxon>
    </lineage>
</organism>
<dbReference type="STRING" id="1754190.A0A1Y2F108"/>
<comment type="caution">
    <text evidence="2">The sequence shown here is derived from an EMBL/GenBank/DDBJ whole genome shotgun (WGS) entry which is preliminary data.</text>
</comment>
<name>A0A1Y2F108_9FUNG</name>
<evidence type="ECO:0000313" key="2">
    <source>
        <dbReference type="EMBL" id="ORY77530.1"/>
    </source>
</evidence>
<feature type="compositionally biased region" description="Low complexity" evidence="1">
    <location>
        <begin position="1442"/>
        <end position="1460"/>
    </location>
</feature>
<protein>
    <submittedName>
        <fullName evidence="2">Uncharacterized protein</fullName>
    </submittedName>
</protein>
<dbReference type="OrthoDB" id="10654313at2759"/>
<keyword evidence="3" id="KW-1185">Reference proteome</keyword>